<feature type="compositionally biased region" description="Basic and acidic residues" evidence="1">
    <location>
        <begin position="1"/>
        <end position="11"/>
    </location>
</feature>
<reference evidence="2" key="1">
    <citation type="journal article" date="2014" name="Int. J. Syst. Evol. Microbiol.">
        <title>Complete genome sequence of Corynebacterium casei LMG S-19264T (=DSM 44701T), isolated from a smear-ripened cheese.</title>
        <authorList>
            <consortium name="US DOE Joint Genome Institute (JGI-PGF)"/>
            <person name="Walter F."/>
            <person name="Albersmeier A."/>
            <person name="Kalinowski J."/>
            <person name="Ruckert C."/>
        </authorList>
    </citation>
    <scope>NUCLEOTIDE SEQUENCE</scope>
    <source>
        <strain evidence="2">JCM 4790</strain>
    </source>
</reference>
<evidence type="ECO:0000256" key="1">
    <source>
        <dbReference type="SAM" id="MobiDB-lite"/>
    </source>
</evidence>
<sequence length="99" mass="10139">MAAARGDRGTEEAGGGDSSDETVHRVTLTGRKGISGQVAAPVSPGSRPARRPAPGLDPPPRRGRVPPPFVRPCRSLVRAGLPAGYLRQGPVTANVVPGL</sequence>
<dbReference type="Proteomes" id="UP000619244">
    <property type="component" value="Unassembled WGS sequence"/>
</dbReference>
<evidence type="ECO:0000313" key="2">
    <source>
        <dbReference type="EMBL" id="GGY02290.1"/>
    </source>
</evidence>
<feature type="region of interest" description="Disordered" evidence="1">
    <location>
        <begin position="1"/>
        <end position="69"/>
    </location>
</feature>
<comment type="caution">
    <text evidence="2">The sequence shown here is derived from an EMBL/GenBank/DDBJ whole genome shotgun (WGS) entry which is preliminary data.</text>
</comment>
<keyword evidence="3" id="KW-1185">Reference proteome</keyword>
<feature type="compositionally biased region" description="Low complexity" evidence="1">
    <location>
        <begin position="38"/>
        <end position="47"/>
    </location>
</feature>
<name>A0A918U6X7_9ACTN</name>
<dbReference type="EMBL" id="BMVU01000047">
    <property type="protein sequence ID" value="GGY02290.1"/>
    <property type="molecule type" value="Genomic_DNA"/>
</dbReference>
<proteinExistence type="predicted"/>
<gene>
    <name evidence="2" type="ORF">GCM10010358_65290</name>
</gene>
<dbReference type="AlphaFoldDB" id="A0A918U6X7"/>
<accession>A0A918U6X7</accession>
<organism evidence="2 3">
    <name type="scientific">Streptomyces minutiscleroticus</name>
    <dbReference type="NCBI Taxonomy" id="68238"/>
    <lineage>
        <taxon>Bacteria</taxon>
        <taxon>Bacillati</taxon>
        <taxon>Actinomycetota</taxon>
        <taxon>Actinomycetes</taxon>
        <taxon>Kitasatosporales</taxon>
        <taxon>Streptomycetaceae</taxon>
        <taxon>Streptomyces</taxon>
    </lineage>
</organism>
<reference evidence="2" key="2">
    <citation type="submission" date="2020-09" db="EMBL/GenBank/DDBJ databases">
        <authorList>
            <person name="Sun Q."/>
            <person name="Ohkuma M."/>
        </authorList>
    </citation>
    <scope>NUCLEOTIDE SEQUENCE</scope>
    <source>
        <strain evidence="2">JCM 4790</strain>
    </source>
</reference>
<protein>
    <submittedName>
        <fullName evidence="2">Uncharacterized protein</fullName>
    </submittedName>
</protein>
<evidence type="ECO:0000313" key="3">
    <source>
        <dbReference type="Proteomes" id="UP000619244"/>
    </source>
</evidence>